<keyword evidence="2" id="KW-0732">Signal</keyword>
<feature type="chain" id="PRO_5032342557" evidence="2">
    <location>
        <begin position="27"/>
        <end position="220"/>
    </location>
</feature>
<gene>
    <name evidence="3" type="ORF">CCAP1982_LOCUS2459</name>
</gene>
<keyword evidence="4" id="KW-1185">Reference proteome</keyword>
<protein>
    <submittedName>
        <fullName evidence="3">(Mediterranean fruit fly) hypothetical protein</fullName>
    </submittedName>
</protein>
<reference evidence="3" key="1">
    <citation type="submission" date="2020-11" db="EMBL/GenBank/DDBJ databases">
        <authorList>
            <person name="Whitehead M."/>
        </authorList>
    </citation>
    <scope>NUCLEOTIDE SEQUENCE</scope>
    <source>
        <strain evidence="3">EGII</strain>
    </source>
</reference>
<accession>A0A811U5D3</accession>
<sequence>MKLYNLITIAIAMVLVVLIFTPETKAASEEEEESTSDEPQQTEPSTTAPAPIRPGPFRPGPFRPPFRPFPFFRPFRFPLLNATGGFPGRPSPPSRPFPFPILPPLNFSGNPISSNSPGSLVSNGVVHVASGVAPVAAEQELYFPPYSIDPPRIVNGFPSEASDSSASSDSSESSDSSVSSSESISSEEDDDESLRPEGRTFFLIFRLLQLLSQQNSTSSG</sequence>
<dbReference type="Proteomes" id="UP000606786">
    <property type="component" value="Unassembled WGS sequence"/>
</dbReference>
<comment type="caution">
    <text evidence="3">The sequence shown here is derived from an EMBL/GenBank/DDBJ whole genome shotgun (WGS) entry which is preliminary data.</text>
</comment>
<feature type="region of interest" description="Disordered" evidence="1">
    <location>
        <begin position="154"/>
        <end position="195"/>
    </location>
</feature>
<feature type="compositionally biased region" description="Low complexity" evidence="1">
    <location>
        <begin position="159"/>
        <end position="184"/>
    </location>
</feature>
<feature type="compositionally biased region" description="Pro residues" evidence="1">
    <location>
        <begin position="51"/>
        <end position="63"/>
    </location>
</feature>
<dbReference type="EMBL" id="CAJHJT010000001">
    <property type="protein sequence ID" value="CAD6993650.1"/>
    <property type="molecule type" value="Genomic_DNA"/>
</dbReference>
<evidence type="ECO:0000256" key="2">
    <source>
        <dbReference type="SAM" id="SignalP"/>
    </source>
</evidence>
<feature type="signal peptide" evidence="2">
    <location>
        <begin position="1"/>
        <end position="26"/>
    </location>
</feature>
<organism evidence="3 4">
    <name type="scientific">Ceratitis capitata</name>
    <name type="common">Mediterranean fruit fly</name>
    <name type="synonym">Tephritis capitata</name>
    <dbReference type="NCBI Taxonomy" id="7213"/>
    <lineage>
        <taxon>Eukaryota</taxon>
        <taxon>Metazoa</taxon>
        <taxon>Ecdysozoa</taxon>
        <taxon>Arthropoda</taxon>
        <taxon>Hexapoda</taxon>
        <taxon>Insecta</taxon>
        <taxon>Pterygota</taxon>
        <taxon>Neoptera</taxon>
        <taxon>Endopterygota</taxon>
        <taxon>Diptera</taxon>
        <taxon>Brachycera</taxon>
        <taxon>Muscomorpha</taxon>
        <taxon>Tephritoidea</taxon>
        <taxon>Tephritidae</taxon>
        <taxon>Ceratitis</taxon>
        <taxon>Ceratitis</taxon>
    </lineage>
</organism>
<evidence type="ECO:0000313" key="4">
    <source>
        <dbReference type="Proteomes" id="UP000606786"/>
    </source>
</evidence>
<name>A0A811U5D3_CERCA</name>
<evidence type="ECO:0000256" key="1">
    <source>
        <dbReference type="SAM" id="MobiDB-lite"/>
    </source>
</evidence>
<feature type="region of interest" description="Disordered" evidence="1">
    <location>
        <begin position="26"/>
        <end position="63"/>
    </location>
</feature>
<dbReference type="AlphaFoldDB" id="A0A811U5D3"/>
<evidence type="ECO:0000313" key="3">
    <source>
        <dbReference type="EMBL" id="CAD6993650.1"/>
    </source>
</evidence>
<proteinExistence type="predicted"/>